<evidence type="ECO:0000259" key="7">
    <source>
        <dbReference type="PROSITE" id="PS50118"/>
    </source>
</evidence>
<dbReference type="FunFam" id="1.10.30.10:FF:000003">
    <property type="entry name" value="Putative transcription factor SOX-6"/>
    <property type="match status" value="1"/>
</dbReference>
<feature type="compositionally biased region" description="Basic and acidic residues" evidence="6">
    <location>
        <begin position="207"/>
        <end position="217"/>
    </location>
</feature>
<evidence type="ECO:0000256" key="1">
    <source>
        <dbReference type="ARBA" id="ARBA00023015"/>
    </source>
</evidence>
<feature type="region of interest" description="Disordered" evidence="6">
    <location>
        <begin position="115"/>
        <end position="164"/>
    </location>
</feature>
<reference evidence="8 9" key="1">
    <citation type="submission" date="2023-03" db="EMBL/GenBank/DDBJ databases">
        <title>Genome insight into feeding habits of ladybird beetles.</title>
        <authorList>
            <person name="Li H.-S."/>
            <person name="Huang Y.-H."/>
            <person name="Pang H."/>
        </authorList>
    </citation>
    <scope>NUCLEOTIDE SEQUENCE [LARGE SCALE GENOMIC DNA]</scope>
    <source>
        <strain evidence="8">SYSU_2023b</strain>
        <tissue evidence="8">Whole body</tissue>
    </source>
</reference>
<dbReference type="InterPro" id="IPR036910">
    <property type="entry name" value="HMG_box_dom_sf"/>
</dbReference>
<name>A0AAW1TU02_9CUCU</name>
<organism evidence="8 9">
    <name type="scientific">Henosepilachna vigintioctopunctata</name>
    <dbReference type="NCBI Taxonomy" id="420089"/>
    <lineage>
        <taxon>Eukaryota</taxon>
        <taxon>Metazoa</taxon>
        <taxon>Ecdysozoa</taxon>
        <taxon>Arthropoda</taxon>
        <taxon>Hexapoda</taxon>
        <taxon>Insecta</taxon>
        <taxon>Pterygota</taxon>
        <taxon>Neoptera</taxon>
        <taxon>Endopterygota</taxon>
        <taxon>Coleoptera</taxon>
        <taxon>Polyphaga</taxon>
        <taxon>Cucujiformia</taxon>
        <taxon>Coccinelloidea</taxon>
        <taxon>Coccinellidae</taxon>
        <taxon>Epilachninae</taxon>
        <taxon>Epilachnini</taxon>
        <taxon>Henosepilachna</taxon>
    </lineage>
</organism>
<feature type="region of interest" description="Disordered" evidence="6">
    <location>
        <begin position="414"/>
        <end position="480"/>
    </location>
</feature>
<dbReference type="SUPFAM" id="SSF47095">
    <property type="entry name" value="HMG-box"/>
    <property type="match status" value="1"/>
</dbReference>
<feature type="compositionally biased region" description="Low complexity" evidence="6">
    <location>
        <begin position="143"/>
        <end position="164"/>
    </location>
</feature>
<keyword evidence="4 5" id="KW-0539">Nucleus</keyword>
<dbReference type="GO" id="GO:0000978">
    <property type="term" value="F:RNA polymerase II cis-regulatory region sequence-specific DNA binding"/>
    <property type="evidence" value="ECO:0007669"/>
    <property type="project" value="TreeGrafter"/>
</dbReference>
<keyword evidence="2 5" id="KW-0238">DNA-binding</keyword>
<dbReference type="Proteomes" id="UP001431783">
    <property type="component" value="Unassembled WGS sequence"/>
</dbReference>
<dbReference type="GO" id="GO:0045165">
    <property type="term" value="P:cell fate commitment"/>
    <property type="evidence" value="ECO:0007669"/>
    <property type="project" value="TreeGrafter"/>
</dbReference>
<dbReference type="InterPro" id="IPR009071">
    <property type="entry name" value="HMG_box_dom"/>
</dbReference>
<dbReference type="GO" id="GO:0000981">
    <property type="term" value="F:DNA-binding transcription factor activity, RNA polymerase II-specific"/>
    <property type="evidence" value="ECO:0007669"/>
    <property type="project" value="TreeGrafter"/>
</dbReference>
<dbReference type="Gene3D" id="1.10.30.10">
    <property type="entry name" value="High mobility group box domain"/>
    <property type="match status" value="1"/>
</dbReference>
<dbReference type="SMART" id="SM00398">
    <property type="entry name" value="HMG"/>
    <property type="match status" value="1"/>
</dbReference>
<evidence type="ECO:0000256" key="5">
    <source>
        <dbReference type="PROSITE-ProRule" id="PRU00267"/>
    </source>
</evidence>
<dbReference type="PROSITE" id="PS50118">
    <property type="entry name" value="HMG_BOX_2"/>
    <property type="match status" value="1"/>
</dbReference>
<dbReference type="Pfam" id="PF00505">
    <property type="entry name" value="HMG_box"/>
    <property type="match status" value="1"/>
</dbReference>
<sequence>MFLFQISAQQFNNETQKQLELQCRQQETILQQQQKLHELQGQITAQYAANAGAVGGPQGLMFLPFLEHLRAMPAGLQQGVPKSALTNQMLPPQQIPNWTAHLTHMQQATNAANLEKKTPPPQRTPSPQVAPSDPDAPLNLTKPKSSSSESAGSSPHSSSTPMNFSHMTEQPVAATAANLLPPGLVMPRAFLPYPGLPPQFSPLPPSNDRKMGKEGMSSDKQQPHFPHLQMYALPRPPNLGSRPMKDEPSFKEDSDLMAACHNMWAPDQNYKMDENSEKAKIIRQQAKRDAENKPHIKRPMNAFMVWAKDERRKILKACPDMHNSNISKILGARWKGMSNSEKQPYYEEQSRLSKLHMEKHPDYRYRPRPKRTCIVDGKKMRISEYKMLMRQRRQEMRQLWCRDGNEMNFAMGANDMGSGSSASGRPSVSPPMNFLNGGAGPSSEGYFYPHDGHSPDVMNFSKDHSTAMNYETSSPRREED</sequence>
<feature type="region of interest" description="Disordered" evidence="6">
    <location>
        <begin position="197"/>
        <end position="220"/>
    </location>
</feature>
<dbReference type="GO" id="GO:0005634">
    <property type="term" value="C:nucleus"/>
    <property type="evidence" value="ECO:0007669"/>
    <property type="project" value="UniProtKB-UniRule"/>
</dbReference>
<dbReference type="CDD" id="cd22042">
    <property type="entry name" value="HMG-box_EGL13-like"/>
    <property type="match status" value="1"/>
</dbReference>
<evidence type="ECO:0000256" key="3">
    <source>
        <dbReference type="ARBA" id="ARBA00023163"/>
    </source>
</evidence>
<keyword evidence="9" id="KW-1185">Reference proteome</keyword>
<feature type="domain" description="HMG box" evidence="7">
    <location>
        <begin position="296"/>
        <end position="364"/>
    </location>
</feature>
<evidence type="ECO:0000256" key="2">
    <source>
        <dbReference type="ARBA" id="ARBA00023125"/>
    </source>
</evidence>
<dbReference type="PANTHER" id="PTHR45789">
    <property type="entry name" value="FI18025P1"/>
    <property type="match status" value="1"/>
</dbReference>
<dbReference type="PANTHER" id="PTHR45789:SF2">
    <property type="entry name" value="FI18025P1"/>
    <property type="match status" value="1"/>
</dbReference>
<evidence type="ECO:0000256" key="6">
    <source>
        <dbReference type="SAM" id="MobiDB-lite"/>
    </source>
</evidence>
<proteinExistence type="predicted"/>
<evidence type="ECO:0000313" key="8">
    <source>
        <dbReference type="EMBL" id="KAK9872085.1"/>
    </source>
</evidence>
<gene>
    <name evidence="8" type="ORF">WA026_016130</name>
</gene>
<keyword evidence="3" id="KW-0804">Transcription</keyword>
<dbReference type="AlphaFoldDB" id="A0AAW1TU02"/>
<dbReference type="EMBL" id="JARQZJ010000009">
    <property type="protein sequence ID" value="KAK9872085.1"/>
    <property type="molecule type" value="Genomic_DNA"/>
</dbReference>
<evidence type="ECO:0000313" key="9">
    <source>
        <dbReference type="Proteomes" id="UP001431783"/>
    </source>
</evidence>
<feature type="compositionally biased region" description="Low complexity" evidence="6">
    <location>
        <begin position="417"/>
        <end position="431"/>
    </location>
</feature>
<evidence type="ECO:0000256" key="4">
    <source>
        <dbReference type="ARBA" id="ARBA00023242"/>
    </source>
</evidence>
<accession>A0AAW1TU02</accession>
<comment type="caution">
    <text evidence="8">The sequence shown here is derived from an EMBL/GenBank/DDBJ whole genome shotgun (WGS) entry which is preliminary data.</text>
</comment>
<keyword evidence="1" id="KW-0805">Transcription regulation</keyword>
<dbReference type="InterPro" id="IPR051356">
    <property type="entry name" value="SOX/SOX-like_TF"/>
</dbReference>
<feature type="DNA-binding region" description="HMG box" evidence="5">
    <location>
        <begin position="296"/>
        <end position="364"/>
    </location>
</feature>
<protein>
    <recommendedName>
        <fullName evidence="7">HMG box domain-containing protein</fullName>
    </recommendedName>
</protein>